<dbReference type="RefSeq" id="WP_122964884.1">
    <property type="nucleotide sequence ID" value="NZ_BJMH01000026.1"/>
</dbReference>
<dbReference type="InterPro" id="IPR027417">
    <property type="entry name" value="P-loop_NTPase"/>
</dbReference>
<feature type="compositionally biased region" description="Basic and acidic residues" evidence="7">
    <location>
        <begin position="583"/>
        <end position="608"/>
    </location>
</feature>
<dbReference type="NCBIfam" id="TIGR01069">
    <property type="entry name" value="mutS2"/>
    <property type="match status" value="1"/>
</dbReference>
<evidence type="ECO:0000256" key="2">
    <source>
        <dbReference type="ARBA" id="ARBA00022741"/>
    </source>
</evidence>
<evidence type="ECO:0000256" key="4">
    <source>
        <dbReference type="ARBA" id="ARBA00022840"/>
    </source>
</evidence>
<name>A0A4Y3PU88_BREPA</name>
<dbReference type="GO" id="GO:0004519">
    <property type="term" value="F:endonuclease activity"/>
    <property type="evidence" value="ECO:0007669"/>
    <property type="project" value="InterPro"/>
</dbReference>
<feature type="domain" description="DNA mismatch repair proteins mutS family" evidence="8">
    <location>
        <begin position="403"/>
        <end position="419"/>
    </location>
</feature>
<evidence type="ECO:0000256" key="6">
    <source>
        <dbReference type="ARBA" id="ARBA00023125"/>
    </source>
</evidence>
<dbReference type="InterPro" id="IPR036187">
    <property type="entry name" value="DNA_mismatch_repair_MutS_sf"/>
</dbReference>
<protein>
    <recommendedName>
        <fullName evidence="8">DNA mismatch repair proteins mutS family domain-containing protein</fullName>
    </recommendedName>
</protein>
<dbReference type="Proteomes" id="UP000316882">
    <property type="component" value="Unassembled WGS sequence"/>
</dbReference>
<dbReference type="PANTHER" id="PTHR48466">
    <property type="entry name" value="OS10G0509000 PROTEIN-RELATED"/>
    <property type="match status" value="1"/>
</dbReference>
<reference evidence="9 10" key="1">
    <citation type="submission" date="2019-06" db="EMBL/GenBank/DDBJ databases">
        <title>Whole genome shotgun sequence of Brevibacillus parabrevis NBRC 12334.</title>
        <authorList>
            <person name="Hosoyama A."/>
            <person name="Uohara A."/>
            <person name="Ohji S."/>
            <person name="Ichikawa N."/>
        </authorList>
    </citation>
    <scope>NUCLEOTIDE SEQUENCE [LARGE SCALE GENOMIC DNA]</scope>
    <source>
        <strain evidence="9 10">NBRC 12334</strain>
    </source>
</reference>
<evidence type="ECO:0000313" key="10">
    <source>
        <dbReference type="Proteomes" id="UP000316882"/>
    </source>
</evidence>
<feature type="region of interest" description="Disordered" evidence="7">
    <location>
        <begin position="575"/>
        <end position="632"/>
    </location>
</feature>
<comment type="caution">
    <text evidence="9">The sequence shown here is derived from an EMBL/GenBank/DDBJ whole genome shotgun (WGS) entry which is preliminary data.</text>
</comment>
<dbReference type="InterPro" id="IPR005747">
    <property type="entry name" value="MutS2"/>
</dbReference>
<dbReference type="GO" id="GO:0030983">
    <property type="term" value="F:mismatched DNA binding"/>
    <property type="evidence" value="ECO:0007669"/>
    <property type="project" value="InterPro"/>
</dbReference>
<evidence type="ECO:0000256" key="1">
    <source>
        <dbReference type="ARBA" id="ARBA00022730"/>
    </source>
</evidence>
<dbReference type="InterPro" id="IPR007696">
    <property type="entry name" value="DNA_mismatch_repair_MutS_core"/>
</dbReference>
<evidence type="ECO:0000256" key="5">
    <source>
        <dbReference type="ARBA" id="ARBA00022884"/>
    </source>
</evidence>
<keyword evidence="3" id="KW-0378">Hydrolase</keyword>
<dbReference type="FunFam" id="3.40.50.300:FF:000830">
    <property type="entry name" value="Endonuclease MutS2"/>
    <property type="match status" value="1"/>
</dbReference>
<dbReference type="PROSITE" id="PS00486">
    <property type="entry name" value="DNA_MISMATCH_REPAIR_2"/>
    <property type="match status" value="1"/>
</dbReference>
<evidence type="ECO:0000256" key="3">
    <source>
        <dbReference type="ARBA" id="ARBA00022801"/>
    </source>
</evidence>
<dbReference type="Gene3D" id="3.40.50.300">
    <property type="entry name" value="P-loop containing nucleotide triphosphate hydrolases"/>
    <property type="match status" value="1"/>
</dbReference>
<dbReference type="GO" id="GO:0006298">
    <property type="term" value="P:mismatch repair"/>
    <property type="evidence" value="ECO:0007669"/>
    <property type="project" value="InterPro"/>
</dbReference>
<dbReference type="SUPFAM" id="SSF48334">
    <property type="entry name" value="DNA repair protein MutS, domain III"/>
    <property type="match status" value="1"/>
</dbReference>
<evidence type="ECO:0000259" key="8">
    <source>
        <dbReference type="PROSITE" id="PS00486"/>
    </source>
</evidence>
<keyword evidence="4" id="KW-0067">ATP-binding</keyword>
<evidence type="ECO:0000256" key="7">
    <source>
        <dbReference type="SAM" id="MobiDB-lite"/>
    </source>
</evidence>
<dbReference type="InterPro" id="IPR045076">
    <property type="entry name" value="MutS"/>
</dbReference>
<keyword evidence="6" id="KW-0238">DNA-binding</keyword>
<dbReference type="EMBL" id="BJMH01000026">
    <property type="protein sequence ID" value="GEB34709.1"/>
    <property type="molecule type" value="Genomic_DNA"/>
</dbReference>
<dbReference type="GO" id="GO:0005524">
    <property type="term" value="F:ATP binding"/>
    <property type="evidence" value="ECO:0007669"/>
    <property type="project" value="UniProtKB-KW"/>
</dbReference>
<keyword evidence="5" id="KW-0694">RNA-binding</keyword>
<dbReference type="GO" id="GO:0140664">
    <property type="term" value="F:ATP-dependent DNA damage sensor activity"/>
    <property type="evidence" value="ECO:0007669"/>
    <property type="project" value="InterPro"/>
</dbReference>
<organism evidence="9 10">
    <name type="scientific">Brevibacillus parabrevis</name>
    <dbReference type="NCBI Taxonomy" id="54914"/>
    <lineage>
        <taxon>Bacteria</taxon>
        <taxon>Bacillati</taxon>
        <taxon>Bacillota</taxon>
        <taxon>Bacilli</taxon>
        <taxon>Bacillales</taxon>
        <taxon>Paenibacillaceae</taxon>
        <taxon>Brevibacillus</taxon>
    </lineage>
</organism>
<keyword evidence="2" id="KW-0547">Nucleotide-binding</keyword>
<dbReference type="InterPro" id="IPR000432">
    <property type="entry name" value="DNA_mismatch_repair_MutS_C"/>
</dbReference>
<feature type="compositionally biased region" description="Polar residues" evidence="7">
    <location>
        <begin position="615"/>
        <end position="626"/>
    </location>
</feature>
<gene>
    <name evidence="9" type="ORF">BPA01_42890</name>
</gene>
<dbReference type="GO" id="GO:0045910">
    <property type="term" value="P:negative regulation of DNA recombination"/>
    <property type="evidence" value="ECO:0007669"/>
    <property type="project" value="InterPro"/>
</dbReference>
<dbReference type="SMART" id="SM00534">
    <property type="entry name" value="MUTSac"/>
    <property type="match status" value="1"/>
</dbReference>
<proteinExistence type="predicted"/>
<dbReference type="Pfam" id="PF00488">
    <property type="entry name" value="MutS_V"/>
    <property type="match status" value="1"/>
</dbReference>
<dbReference type="STRING" id="54914.AV540_19205"/>
<keyword evidence="1" id="KW-0699">rRNA-binding</keyword>
<dbReference type="AlphaFoldDB" id="A0A4Y3PU88"/>
<keyword evidence="10" id="KW-1185">Reference proteome</keyword>
<dbReference type="GO" id="GO:0019843">
    <property type="term" value="F:rRNA binding"/>
    <property type="evidence" value="ECO:0007669"/>
    <property type="project" value="UniProtKB-KW"/>
</dbReference>
<dbReference type="SMART" id="SM00533">
    <property type="entry name" value="MUTSd"/>
    <property type="match status" value="1"/>
</dbReference>
<dbReference type="SUPFAM" id="SSF52540">
    <property type="entry name" value="P-loop containing nucleoside triphosphate hydrolases"/>
    <property type="match status" value="1"/>
</dbReference>
<accession>A0A4Y3PU88</accession>
<dbReference type="GO" id="GO:0016887">
    <property type="term" value="F:ATP hydrolysis activity"/>
    <property type="evidence" value="ECO:0007669"/>
    <property type="project" value="InterPro"/>
</dbReference>
<dbReference type="PANTHER" id="PTHR48466:SF2">
    <property type="entry name" value="OS10G0509000 PROTEIN"/>
    <property type="match status" value="1"/>
</dbReference>
<sequence>MNEKALQRLEYDKIKATLMEYAVSYAGRQHVEQLQPLDSAKVLRKKLDETAEAKALLQQGASVPVPSLEGMEMILSLLGTGYVFTEQDFSHLHQFLVSCAQLSKYMASKAEAAPRVSSYATTMYTLSRLKTEIEQCIRHGQVVDTASKDLLKTRKRIVVFEERLKRQLDTLMNKYRSILQENMISMRNGRYVLPIKKEHRRQVAGSVLDESASGQTVYMEPAEIGAVQFELSALKAEEAREVTKVLMQLSAVAEEFSQELHVNVDTVGMYDFLFAKAKYALALGAVNVELNEQGRIDVKEARHPLMGRQMVPLDIQIGKSFQTLVITGPNTGGKTLTLKTVGLLTAMVQSGLLVPVKEGSQFAIFRNIAVDIGDGQSIEHALSTFSAHIRNVIEILQVTDHSTLVLIDEMASGTDPGEGVALSIAILEELHKRGATVIATTHFNEIKNFASATAGFQNARMEFDEETLQPLYRLRIGEAGHSYAFLIAMKLGIPRAMIERSREINQHGFARTQAGMASEVGQAGGEDFVHRVEEKEEEREAGRGQGFLGGALVEQMGSAEQVVAVESELLGSSEWLGNAERSGGGERLDSGERHGDGERSSSEKRSDSSARSASTELAKQESQADSPTPALSGRKRFAIGDCVFVSSLGRTGIVCTVEDGKGNVGVLIQNQKFKINQKRLTLHIEGKELYPDDYDMDIVFETKENRKKRKLMARKHVDGLSIETKREE</sequence>
<evidence type="ECO:0000313" key="9">
    <source>
        <dbReference type="EMBL" id="GEB34709.1"/>
    </source>
</evidence>